<dbReference type="PANTHER" id="PTHR36452:SF1">
    <property type="entry name" value="DUF2461 DOMAIN-CONTAINING PROTEIN"/>
    <property type="match status" value="1"/>
</dbReference>
<dbReference type="RefSeq" id="WP_110997876.1">
    <property type="nucleotide sequence ID" value="NZ_QKTW01000009.1"/>
</dbReference>
<dbReference type="EMBL" id="QKTW01000009">
    <property type="protein sequence ID" value="PZF73778.1"/>
    <property type="molecule type" value="Genomic_DNA"/>
</dbReference>
<dbReference type="PANTHER" id="PTHR36452">
    <property type="entry name" value="CHROMOSOME 12, WHOLE GENOME SHOTGUN SEQUENCE"/>
    <property type="match status" value="1"/>
</dbReference>
<dbReference type="InterPro" id="IPR012808">
    <property type="entry name" value="CHP02453"/>
</dbReference>
<dbReference type="AlphaFoldDB" id="A0A2W2B1A9"/>
<proteinExistence type="predicted"/>
<protein>
    <submittedName>
        <fullName evidence="1">DUF2461 domain-containing protein</fullName>
    </submittedName>
</protein>
<dbReference type="Pfam" id="PF09365">
    <property type="entry name" value="DUF2461"/>
    <property type="match status" value="1"/>
</dbReference>
<dbReference type="Proteomes" id="UP000248745">
    <property type="component" value="Unassembled WGS sequence"/>
</dbReference>
<reference evidence="1 2" key="1">
    <citation type="submission" date="2018-06" db="EMBL/GenBank/DDBJ databases">
        <title>Mucibacter soli gen. nov., sp. nov., a new member of the family Chitinophagaceae producing mucin.</title>
        <authorList>
            <person name="Kim M.-K."/>
            <person name="Park S."/>
            <person name="Kim T.-S."/>
            <person name="Joung Y."/>
            <person name="Han J.-H."/>
            <person name="Kim S.B."/>
        </authorList>
    </citation>
    <scope>NUCLEOTIDE SEQUENCE [LARGE SCALE GENOMIC DNA]</scope>
    <source>
        <strain evidence="1 2">R1-15</strain>
    </source>
</reference>
<evidence type="ECO:0000313" key="1">
    <source>
        <dbReference type="EMBL" id="PZF73778.1"/>
    </source>
</evidence>
<dbReference type="OrthoDB" id="9794241at2"/>
<keyword evidence="2" id="KW-1185">Reference proteome</keyword>
<name>A0A2W2B1A9_9BACT</name>
<gene>
    <name evidence="1" type="ORF">DN068_05400</name>
</gene>
<accession>A0A2W2B1A9</accession>
<dbReference type="InterPro" id="IPR015996">
    <property type="entry name" value="UCP028451"/>
</dbReference>
<organism evidence="1 2">
    <name type="scientific">Taibaiella soli</name>
    <dbReference type="NCBI Taxonomy" id="1649169"/>
    <lineage>
        <taxon>Bacteria</taxon>
        <taxon>Pseudomonadati</taxon>
        <taxon>Bacteroidota</taxon>
        <taxon>Chitinophagia</taxon>
        <taxon>Chitinophagales</taxon>
        <taxon>Chitinophagaceae</taxon>
        <taxon>Taibaiella</taxon>
    </lineage>
</organism>
<dbReference type="NCBIfam" id="TIGR02453">
    <property type="entry name" value="TIGR02453 family protein"/>
    <property type="match status" value="1"/>
</dbReference>
<dbReference type="PIRSF" id="PIRSF028451">
    <property type="entry name" value="UCP028451"/>
    <property type="match status" value="1"/>
</dbReference>
<comment type="caution">
    <text evidence="1">The sequence shown here is derived from an EMBL/GenBank/DDBJ whole genome shotgun (WGS) entry which is preliminary data.</text>
</comment>
<evidence type="ECO:0000313" key="2">
    <source>
        <dbReference type="Proteomes" id="UP000248745"/>
    </source>
</evidence>
<sequence>MQNTTLSFLKNLAANNNKPWFDENRTKYEAAKADHETLIDSLLKQMTSLEPMLEGQKAKDSIFWIFRDVRFSKDKTPYKAHFGAFFSRGGRKYPGAGYYLHIEPGGKSFIGGGLWMPENSLLKAVRQEIDYNFEEFTGIVASKQFKKIFREVTGEQLKTLPQGYSADNPAINYLKMKSFTVSHPLADADVTGKDFDKKSVNVFAVLKPFIDFLNRSLD</sequence>